<evidence type="ECO:0000256" key="3">
    <source>
        <dbReference type="ARBA" id="ARBA00022448"/>
    </source>
</evidence>
<dbReference type="GO" id="GO:0055085">
    <property type="term" value="P:transmembrane transport"/>
    <property type="evidence" value="ECO:0007669"/>
    <property type="project" value="TreeGrafter"/>
</dbReference>
<dbReference type="GO" id="GO:0005886">
    <property type="term" value="C:plasma membrane"/>
    <property type="evidence" value="ECO:0007669"/>
    <property type="project" value="UniProtKB-SubCell"/>
</dbReference>
<accession>A0A2S8SRK1</accession>
<evidence type="ECO:0000256" key="7">
    <source>
        <dbReference type="ARBA" id="ARBA00023136"/>
    </source>
</evidence>
<feature type="transmembrane region" description="Helical" evidence="8">
    <location>
        <begin position="247"/>
        <end position="274"/>
    </location>
</feature>
<keyword evidence="4" id="KW-1003">Cell membrane</keyword>
<evidence type="ECO:0000256" key="6">
    <source>
        <dbReference type="ARBA" id="ARBA00022989"/>
    </source>
</evidence>
<sequence>MISSPRPRSRPHALWSNRRILTLVALSTLLVSFIWRLPEELSFIGARTGELLFALTLAMAITYVLRPAVRAMTRIPGIGNTPRGRSLSALAVFSGCLLLCYLFFLIGFKPVQRDVKALVNGFWPRTPEERVALIAKWRVSLNESLEPYRAFLPAAVLDNPDYLPAEASKIVSRSGNWLARQSAHAGFIVELLLIPVLAFYFLADGPAIRAEAKLLFPPGWRNRIARMAEHFDFVLDGYVRGQAWMCIIAWALVTLTLWILGVPHAFTLGMIAGITRAVPVVGPLLGAIPLLFVTFFYTRSAQTTLVLGFAFTLMHFLESKVLLPKIVGHHVDLHPVSVIISLLIGLEFFGFIGVFLAVPIAAVLKIVLVEYHAAQAQKQAILAENASISVAAENAILQ</sequence>
<keyword evidence="5 8" id="KW-0812">Transmembrane</keyword>
<dbReference type="InParanoid" id="A0A2S8SRK1"/>
<dbReference type="Pfam" id="PF01594">
    <property type="entry name" value="AI-2E_transport"/>
    <property type="match status" value="1"/>
</dbReference>
<reference evidence="9 10" key="1">
    <citation type="journal article" date="2018" name="Syst. Appl. Microbiol.">
        <title>Abditibacterium utsteinense sp. nov., the first cultivated member of candidate phylum FBP, isolated from ice-free Antarctic soil samples.</title>
        <authorList>
            <person name="Tahon G."/>
            <person name="Tytgat B."/>
            <person name="Lebbe L."/>
            <person name="Carlier A."/>
            <person name="Willems A."/>
        </authorList>
    </citation>
    <scope>NUCLEOTIDE SEQUENCE [LARGE SCALE GENOMIC DNA]</scope>
    <source>
        <strain evidence="9 10">LMG 29911</strain>
    </source>
</reference>
<evidence type="ECO:0000313" key="9">
    <source>
        <dbReference type="EMBL" id="PQV63417.1"/>
    </source>
</evidence>
<feature type="transmembrane region" description="Helical" evidence="8">
    <location>
        <begin position="20"/>
        <end position="38"/>
    </location>
</feature>
<evidence type="ECO:0000313" key="10">
    <source>
        <dbReference type="Proteomes" id="UP000237684"/>
    </source>
</evidence>
<feature type="transmembrane region" description="Helical" evidence="8">
    <location>
        <begin position="305"/>
        <end position="323"/>
    </location>
</feature>
<dbReference type="OrthoDB" id="9793390at2"/>
<gene>
    <name evidence="9" type="ORF">B1R32_11272</name>
</gene>
<feature type="transmembrane region" description="Helical" evidence="8">
    <location>
        <begin position="280"/>
        <end position="298"/>
    </location>
</feature>
<keyword evidence="10" id="KW-1185">Reference proteome</keyword>
<dbReference type="PANTHER" id="PTHR21716:SF53">
    <property type="entry name" value="PERMEASE PERM-RELATED"/>
    <property type="match status" value="1"/>
</dbReference>
<dbReference type="InterPro" id="IPR002549">
    <property type="entry name" value="AI-2E-like"/>
</dbReference>
<feature type="transmembrane region" description="Helical" evidence="8">
    <location>
        <begin position="335"/>
        <end position="368"/>
    </location>
</feature>
<comment type="caution">
    <text evidence="9">The sequence shown here is derived from an EMBL/GenBank/DDBJ whole genome shotgun (WGS) entry which is preliminary data.</text>
</comment>
<evidence type="ECO:0000256" key="8">
    <source>
        <dbReference type="SAM" id="Phobius"/>
    </source>
</evidence>
<feature type="transmembrane region" description="Helical" evidence="8">
    <location>
        <begin position="86"/>
        <end position="108"/>
    </location>
</feature>
<dbReference type="Proteomes" id="UP000237684">
    <property type="component" value="Unassembled WGS sequence"/>
</dbReference>
<dbReference type="RefSeq" id="WP_106380495.1">
    <property type="nucleotide sequence ID" value="NZ_NIGF01000012.1"/>
</dbReference>
<keyword evidence="6 8" id="KW-1133">Transmembrane helix</keyword>
<organism evidence="9 10">
    <name type="scientific">Abditibacterium utsteinense</name>
    <dbReference type="NCBI Taxonomy" id="1960156"/>
    <lineage>
        <taxon>Bacteria</taxon>
        <taxon>Pseudomonadati</taxon>
        <taxon>Abditibacteriota</taxon>
        <taxon>Abditibacteriia</taxon>
        <taxon>Abditibacteriales</taxon>
        <taxon>Abditibacteriaceae</taxon>
        <taxon>Abditibacterium</taxon>
    </lineage>
</organism>
<dbReference type="EMBL" id="NIGF01000012">
    <property type="protein sequence ID" value="PQV63417.1"/>
    <property type="molecule type" value="Genomic_DNA"/>
</dbReference>
<dbReference type="AlphaFoldDB" id="A0A2S8SRK1"/>
<name>A0A2S8SRK1_9BACT</name>
<evidence type="ECO:0000256" key="2">
    <source>
        <dbReference type="ARBA" id="ARBA00009773"/>
    </source>
</evidence>
<keyword evidence="7 8" id="KW-0472">Membrane</keyword>
<evidence type="ECO:0000256" key="5">
    <source>
        <dbReference type="ARBA" id="ARBA00022692"/>
    </source>
</evidence>
<comment type="subcellular location">
    <subcellularLocation>
        <location evidence="1">Cell membrane</location>
        <topology evidence="1">Multi-pass membrane protein</topology>
    </subcellularLocation>
</comment>
<feature type="transmembrane region" description="Helical" evidence="8">
    <location>
        <begin position="44"/>
        <end position="65"/>
    </location>
</feature>
<dbReference type="PANTHER" id="PTHR21716">
    <property type="entry name" value="TRANSMEMBRANE PROTEIN"/>
    <property type="match status" value="1"/>
</dbReference>
<feature type="transmembrane region" description="Helical" evidence="8">
    <location>
        <begin position="183"/>
        <end position="203"/>
    </location>
</feature>
<evidence type="ECO:0000256" key="1">
    <source>
        <dbReference type="ARBA" id="ARBA00004651"/>
    </source>
</evidence>
<comment type="similarity">
    <text evidence="2">Belongs to the autoinducer-2 exporter (AI-2E) (TC 2.A.86) family.</text>
</comment>
<keyword evidence="3" id="KW-0813">Transport</keyword>
<protein>
    <submittedName>
        <fullName evidence="9">Putative PurR-regulated permease PerM</fullName>
    </submittedName>
</protein>
<proteinExistence type="inferred from homology"/>
<evidence type="ECO:0000256" key="4">
    <source>
        <dbReference type="ARBA" id="ARBA00022475"/>
    </source>
</evidence>